<dbReference type="EMBL" id="JAGHKO010000002">
    <property type="protein sequence ID" value="MBO9201261.1"/>
    <property type="molecule type" value="Genomic_DNA"/>
</dbReference>
<accession>A0ABS3YTL8</accession>
<dbReference type="InterPro" id="IPR006860">
    <property type="entry name" value="FecR"/>
</dbReference>
<dbReference type="Gene3D" id="3.55.50.30">
    <property type="match status" value="1"/>
</dbReference>
<evidence type="ECO:0000256" key="1">
    <source>
        <dbReference type="SAM" id="Phobius"/>
    </source>
</evidence>
<dbReference type="Proteomes" id="UP000677244">
    <property type="component" value="Unassembled WGS sequence"/>
</dbReference>
<feature type="domain" description="FecR protein" evidence="2">
    <location>
        <begin position="137"/>
        <end position="218"/>
    </location>
</feature>
<dbReference type="PIRSF" id="PIRSF018266">
    <property type="entry name" value="FecR"/>
    <property type="match status" value="1"/>
</dbReference>
<organism evidence="4 5">
    <name type="scientific">Niastella soli</name>
    <dbReference type="NCBI Taxonomy" id="2821487"/>
    <lineage>
        <taxon>Bacteria</taxon>
        <taxon>Pseudomonadati</taxon>
        <taxon>Bacteroidota</taxon>
        <taxon>Chitinophagia</taxon>
        <taxon>Chitinophagales</taxon>
        <taxon>Chitinophagaceae</taxon>
        <taxon>Niastella</taxon>
    </lineage>
</organism>
<dbReference type="PANTHER" id="PTHR30273">
    <property type="entry name" value="PERIPLASMIC SIGNAL SENSOR AND SIGMA FACTOR ACTIVATOR FECR-RELATED"/>
    <property type="match status" value="1"/>
</dbReference>
<dbReference type="Pfam" id="PF04773">
    <property type="entry name" value="FecR"/>
    <property type="match status" value="1"/>
</dbReference>
<feature type="transmembrane region" description="Helical" evidence="1">
    <location>
        <begin position="93"/>
        <end position="114"/>
    </location>
</feature>
<sequence length="329" mass="37232">MKSYTQHMDDLLVKHITGEATAAEALEVEKWLADDEANKHYFEHFKLIWEESVQLATTTQIDEQAAWKRFQNRVQEGSFTPQKARIWSLNSPALRAAVITGLVIGIAALTYFLFHNNPGNVLAMATIQANNQVKSDSLPDGSIVTLNKHSQVSFPEKFTNDKRVLQLNGEAFFKVKPDKKKPFEVHTNNVTITVVGTSFNVRSRGDTTEIIVETGLVEVTTDKQTVLLKAGQKAITGISEDILQKQSNTDQLYNYYRSKKFVCENTPLWKLVDKLNEAYEVQIIFGKQELRDLPLTTTFDNEPLDKILNILSTTFNISVVKEKGQIILR</sequence>
<reference evidence="4 5" key="1">
    <citation type="submission" date="2021-03" db="EMBL/GenBank/DDBJ databases">
        <title>Assistant Professor.</title>
        <authorList>
            <person name="Huq M.A."/>
        </authorList>
    </citation>
    <scope>NUCLEOTIDE SEQUENCE [LARGE SCALE GENOMIC DNA]</scope>
    <source>
        <strain evidence="4 5">MAH-29</strain>
    </source>
</reference>
<dbReference type="InterPro" id="IPR032508">
    <property type="entry name" value="FecR_C"/>
</dbReference>
<evidence type="ECO:0000259" key="2">
    <source>
        <dbReference type="Pfam" id="PF04773"/>
    </source>
</evidence>
<dbReference type="InterPro" id="IPR012373">
    <property type="entry name" value="Ferrdict_sens_TM"/>
</dbReference>
<evidence type="ECO:0000313" key="4">
    <source>
        <dbReference type="EMBL" id="MBO9201261.1"/>
    </source>
</evidence>
<keyword evidence="5" id="KW-1185">Reference proteome</keyword>
<dbReference type="Pfam" id="PF16344">
    <property type="entry name" value="FecR_C"/>
    <property type="match status" value="1"/>
</dbReference>
<dbReference type="PANTHER" id="PTHR30273:SF2">
    <property type="entry name" value="PROTEIN FECR"/>
    <property type="match status" value="1"/>
</dbReference>
<proteinExistence type="predicted"/>
<evidence type="ECO:0000259" key="3">
    <source>
        <dbReference type="Pfam" id="PF16344"/>
    </source>
</evidence>
<keyword evidence="1" id="KW-1133">Transmembrane helix</keyword>
<keyword evidence="1" id="KW-0472">Membrane</keyword>
<dbReference type="RefSeq" id="WP_209139322.1">
    <property type="nucleotide sequence ID" value="NZ_JAGHKO010000002.1"/>
</dbReference>
<dbReference type="Gene3D" id="2.60.120.1440">
    <property type="match status" value="1"/>
</dbReference>
<feature type="domain" description="Protein FecR C-terminal" evidence="3">
    <location>
        <begin position="260"/>
        <end position="327"/>
    </location>
</feature>
<comment type="caution">
    <text evidence="4">The sequence shown here is derived from an EMBL/GenBank/DDBJ whole genome shotgun (WGS) entry which is preliminary data.</text>
</comment>
<evidence type="ECO:0000313" key="5">
    <source>
        <dbReference type="Proteomes" id="UP000677244"/>
    </source>
</evidence>
<gene>
    <name evidence="4" type="ORF">J7I42_13355</name>
</gene>
<name>A0ABS3YTL8_9BACT</name>
<keyword evidence="1" id="KW-0812">Transmembrane</keyword>
<protein>
    <submittedName>
        <fullName evidence="4">FecR domain-containing protein</fullName>
    </submittedName>
</protein>